<dbReference type="GO" id="GO:0051536">
    <property type="term" value="F:iron-sulfur cluster binding"/>
    <property type="evidence" value="ECO:0007669"/>
    <property type="project" value="UniProtKB-KW"/>
</dbReference>
<comment type="caution">
    <text evidence="7">The sequence shown here is derived from an EMBL/GenBank/DDBJ whole genome shotgun (WGS) entry which is preliminary data.</text>
</comment>
<organism evidence="7 8">
    <name type="scientific">Astrephomene gubernaculifera</name>
    <dbReference type="NCBI Taxonomy" id="47775"/>
    <lineage>
        <taxon>Eukaryota</taxon>
        <taxon>Viridiplantae</taxon>
        <taxon>Chlorophyta</taxon>
        <taxon>core chlorophytes</taxon>
        <taxon>Chlorophyceae</taxon>
        <taxon>CS clade</taxon>
        <taxon>Chlamydomonadales</taxon>
        <taxon>Astrephomenaceae</taxon>
        <taxon>Astrephomene</taxon>
    </lineage>
</organism>
<keyword evidence="3" id="KW-0408">Iron</keyword>
<evidence type="ECO:0000256" key="5">
    <source>
        <dbReference type="SAM" id="MobiDB-lite"/>
    </source>
</evidence>
<dbReference type="EMBL" id="BMAR01000002">
    <property type="protein sequence ID" value="GFR41865.1"/>
    <property type="molecule type" value="Genomic_DNA"/>
</dbReference>
<accession>A0AAD3DHE7</accession>
<feature type="compositionally biased region" description="Pro residues" evidence="5">
    <location>
        <begin position="116"/>
        <end position="126"/>
    </location>
</feature>
<evidence type="ECO:0000256" key="1">
    <source>
        <dbReference type="ARBA" id="ARBA00008983"/>
    </source>
</evidence>
<dbReference type="InterPro" id="IPR002109">
    <property type="entry name" value="Glutaredoxin"/>
</dbReference>
<dbReference type="NCBIfam" id="TIGR00365">
    <property type="entry name" value="Grx4 family monothiol glutaredoxin"/>
    <property type="match status" value="2"/>
</dbReference>
<feature type="compositionally biased region" description="Low complexity" evidence="5">
    <location>
        <begin position="127"/>
        <end position="146"/>
    </location>
</feature>
<dbReference type="InterPro" id="IPR013766">
    <property type="entry name" value="Thioredoxin_domain"/>
</dbReference>
<dbReference type="FunFam" id="3.40.30.10:FF:000012">
    <property type="entry name" value="Monothiol glutaredoxin"/>
    <property type="match status" value="2"/>
</dbReference>
<dbReference type="Proteomes" id="UP001054857">
    <property type="component" value="Unassembled WGS sequence"/>
</dbReference>
<keyword evidence="8" id="KW-1185">Reference proteome</keyword>
<evidence type="ECO:0000259" key="6">
    <source>
        <dbReference type="PROSITE" id="PS51352"/>
    </source>
</evidence>
<dbReference type="GO" id="GO:0005829">
    <property type="term" value="C:cytosol"/>
    <property type="evidence" value="ECO:0007669"/>
    <property type="project" value="TreeGrafter"/>
</dbReference>
<dbReference type="InterPro" id="IPR036249">
    <property type="entry name" value="Thioredoxin-like_sf"/>
</dbReference>
<name>A0AAD3DHE7_9CHLO</name>
<evidence type="ECO:0000313" key="8">
    <source>
        <dbReference type="Proteomes" id="UP001054857"/>
    </source>
</evidence>
<dbReference type="PROSITE" id="PS51352">
    <property type="entry name" value="THIOREDOXIN_2"/>
    <property type="match status" value="1"/>
</dbReference>
<protein>
    <recommendedName>
        <fullName evidence="6">Thioredoxin domain-containing protein</fullName>
    </recommendedName>
</protein>
<dbReference type="Gene3D" id="3.40.30.10">
    <property type="entry name" value="Glutaredoxin"/>
    <property type="match status" value="3"/>
</dbReference>
<feature type="domain" description="Thioredoxin" evidence="6">
    <location>
        <begin position="1"/>
        <end position="106"/>
    </location>
</feature>
<feature type="compositionally biased region" description="Pro residues" evidence="5">
    <location>
        <begin position="271"/>
        <end position="285"/>
    </location>
</feature>
<reference evidence="7 8" key="1">
    <citation type="journal article" date="2021" name="Sci. Rep.">
        <title>Genome sequencing of the multicellular alga Astrephomene provides insights into convergent evolution of germ-soma differentiation.</title>
        <authorList>
            <person name="Yamashita S."/>
            <person name="Yamamoto K."/>
            <person name="Matsuzaki R."/>
            <person name="Suzuki S."/>
            <person name="Yamaguchi H."/>
            <person name="Hirooka S."/>
            <person name="Minakuchi Y."/>
            <person name="Miyagishima S."/>
            <person name="Kawachi M."/>
            <person name="Toyoda A."/>
            <person name="Nozaki H."/>
        </authorList>
    </citation>
    <scope>NUCLEOTIDE SEQUENCE [LARGE SCALE GENOMIC DNA]</scope>
    <source>
        <strain evidence="7 8">NIES-4017</strain>
    </source>
</reference>
<dbReference type="PANTHER" id="PTHR10293:SF73">
    <property type="entry name" value="GLUTAREDOXIN-3"/>
    <property type="match status" value="1"/>
</dbReference>
<dbReference type="Pfam" id="PF00462">
    <property type="entry name" value="Glutaredoxin"/>
    <property type="match status" value="2"/>
</dbReference>
<dbReference type="InterPro" id="IPR033658">
    <property type="entry name" value="GRX_PICOT-like"/>
</dbReference>
<dbReference type="CDD" id="cd03028">
    <property type="entry name" value="GRX_PICOT_like"/>
    <property type="match status" value="2"/>
</dbReference>
<dbReference type="GO" id="GO:0006879">
    <property type="term" value="P:intracellular iron ion homeostasis"/>
    <property type="evidence" value="ECO:0007669"/>
    <property type="project" value="TreeGrafter"/>
</dbReference>
<evidence type="ECO:0000313" key="7">
    <source>
        <dbReference type="EMBL" id="GFR41865.1"/>
    </source>
</evidence>
<dbReference type="PANTHER" id="PTHR10293">
    <property type="entry name" value="GLUTAREDOXIN FAMILY MEMBER"/>
    <property type="match status" value="1"/>
</dbReference>
<dbReference type="PROSITE" id="PS51354">
    <property type="entry name" value="GLUTAREDOXIN_2"/>
    <property type="match status" value="2"/>
</dbReference>
<dbReference type="GO" id="GO:0046872">
    <property type="term" value="F:metal ion binding"/>
    <property type="evidence" value="ECO:0007669"/>
    <property type="project" value="UniProtKB-KW"/>
</dbReference>
<dbReference type="InterPro" id="IPR017937">
    <property type="entry name" value="Thioredoxin_CS"/>
</dbReference>
<evidence type="ECO:0000256" key="4">
    <source>
        <dbReference type="ARBA" id="ARBA00023014"/>
    </source>
</evidence>
<feature type="compositionally biased region" description="Low complexity" evidence="5">
    <location>
        <begin position="286"/>
        <end position="297"/>
    </location>
</feature>
<dbReference type="SUPFAM" id="SSF52833">
    <property type="entry name" value="Thioredoxin-like"/>
    <property type="match status" value="3"/>
</dbReference>
<dbReference type="AlphaFoldDB" id="A0AAD3DHE7"/>
<dbReference type="PROSITE" id="PS00194">
    <property type="entry name" value="THIOREDOXIN_1"/>
    <property type="match status" value="1"/>
</dbReference>
<dbReference type="GO" id="GO:0005634">
    <property type="term" value="C:nucleus"/>
    <property type="evidence" value="ECO:0007669"/>
    <property type="project" value="TreeGrafter"/>
</dbReference>
<evidence type="ECO:0000256" key="3">
    <source>
        <dbReference type="ARBA" id="ARBA00023004"/>
    </source>
</evidence>
<sequence>MGAVVDVRSSKDLQAAIANDKPIVLHFWARWCEPCSHMDSVLTQLASDLPGITCARVEAEVVDELTVKFDVTTVPYFVFLRSGEVSDRLEGADPPALTAKATALARTGAATSTSTPPAPAPPPPPAVTAATGGAAPAAAPAPAADPGSSAAVFGRIKYLLSSWPVVVFMKGVAEAPRCGFSGRVVEALRKLGVAFKSVDILQDEAIRQGLKEYSNWPTYPQLYVKGELVGGCDIVTEMAASGELEALLREKLGADFRGVAAAAVAGAAGTAPPPPTSTSAPPPPAATTTNPAAAAAPESSEAVRERIRSLLGGPQPVMLFMKGTPDAPRCGFSRRVVEALKAEGVEFGSFDILQDEAIRQGLKEYSNWPTYPQLYVRGELVGGCDIVTEMRAAGELGSSINEMLHRMDVA</sequence>
<evidence type="ECO:0000256" key="2">
    <source>
        <dbReference type="ARBA" id="ARBA00022723"/>
    </source>
</evidence>
<proteinExistence type="inferred from homology"/>
<comment type="similarity">
    <text evidence="1">Belongs to the glutaredoxin family. CGFS subfamily.</text>
</comment>
<keyword evidence="4" id="KW-0411">Iron-sulfur</keyword>
<dbReference type="InterPro" id="IPR004480">
    <property type="entry name" value="Monothiol_GRX-rel"/>
</dbReference>
<gene>
    <name evidence="7" type="ORF">Agub_g2646</name>
</gene>
<dbReference type="Pfam" id="PF00085">
    <property type="entry name" value="Thioredoxin"/>
    <property type="match status" value="1"/>
</dbReference>
<feature type="region of interest" description="Disordered" evidence="5">
    <location>
        <begin position="267"/>
        <end position="299"/>
    </location>
</feature>
<feature type="compositionally biased region" description="Low complexity" evidence="5">
    <location>
        <begin position="103"/>
        <end position="115"/>
    </location>
</feature>
<keyword evidence="2" id="KW-0479">Metal-binding</keyword>
<feature type="region of interest" description="Disordered" evidence="5">
    <location>
        <begin position="103"/>
        <end position="146"/>
    </location>
</feature>